<evidence type="ECO:0000259" key="1">
    <source>
        <dbReference type="Pfam" id="PF01926"/>
    </source>
</evidence>
<dbReference type="SUPFAM" id="SSF52540">
    <property type="entry name" value="P-loop containing nucleoside triphosphate hydrolases"/>
    <property type="match status" value="1"/>
</dbReference>
<evidence type="ECO:0000313" key="2">
    <source>
        <dbReference type="EnsemblMetazoa" id="AATE020292-PA.1"/>
    </source>
</evidence>
<dbReference type="VEuPathDB" id="VectorBase:AATE020292"/>
<dbReference type="EnsemblMetazoa" id="AATE020292-RA">
    <property type="protein sequence ID" value="AATE020292-PA.1"/>
    <property type="gene ID" value="AATE020292"/>
</dbReference>
<sequence length="701" mass="78734">MFHRLTLPKVIKSSCCLYLSRTVKLPKRNLSNHVQNAASRTFTVADDVFNKWHDKILYSSYLESTTLKMGYRQNKIMESKVKQYEKSCMQRSREVQPFPVALKQLQGEQFNELYGANDSTKQPEQQLDASNIHQMPYRRAGMAVIKTSIAEEEHDKKITTGAWMSDYEYYDEDEESDTTSFYGTPDPNEPSSHIPCGGCGALLHCIEPSIPGYLPSQLFKQKSKEQLMTTICQRCHFLKHYNIAVNVTVSAEDYIDMISSIKNKKALAVLLVDLLDFPCSIWPGLAEILGPHRPIVVAGNKVDLIPQASPGYLENVRQCLTKSIIDSGFARSNIKHVSLISANTGYGVEELITRIHNVWGTRGDVYLVGCTNVGKSTLFNALLRSDLCKVQAADLVQRATASPWPGTTIRMLKFPILRPSDFRLFQRTQRLQLLRNELRAEAQLRRKQANASGNAKHATLIGHIGRTFEKERVETSDHFALSQRTGAQLPILTLNEKNERYVNSKWCYDTPGVVQPDQILDLLTTEEILLTVPKEMIRPRTYLLKQGMTIFLAGLGRLDYVTGPESIRVILYAAMTLPTLICHTTDASALYEHLLGTDMLGVPFGTGNRLESWPPLECAPEILVHGVEEKHVTVCDILLASAGWFGINLPKHAEAVFRAWTPNRRGVHVRQPALLPAGLALRGKRIRGSLAYRVGTAFKAR</sequence>
<dbReference type="STRING" id="41427.A0A182JLH0"/>
<dbReference type="PANTHER" id="PTHR46406:SF1">
    <property type="entry name" value="NITRIC OXIDE-ASSOCIATED PROTEIN 1"/>
    <property type="match status" value="1"/>
</dbReference>
<organism evidence="2">
    <name type="scientific">Anopheles atroparvus</name>
    <name type="common">European mosquito</name>
    <dbReference type="NCBI Taxonomy" id="41427"/>
    <lineage>
        <taxon>Eukaryota</taxon>
        <taxon>Metazoa</taxon>
        <taxon>Ecdysozoa</taxon>
        <taxon>Arthropoda</taxon>
        <taxon>Hexapoda</taxon>
        <taxon>Insecta</taxon>
        <taxon>Pterygota</taxon>
        <taxon>Neoptera</taxon>
        <taxon>Endopterygota</taxon>
        <taxon>Diptera</taxon>
        <taxon>Nematocera</taxon>
        <taxon>Culicoidea</taxon>
        <taxon>Culicidae</taxon>
        <taxon>Anophelinae</taxon>
        <taxon>Anopheles</taxon>
    </lineage>
</organism>
<feature type="domain" description="G" evidence="1">
    <location>
        <begin position="365"/>
        <end position="416"/>
    </location>
</feature>
<dbReference type="Gene3D" id="3.40.50.300">
    <property type="entry name" value="P-loop containing nucleotide triphosphate hydrolases"/>
    <property type="match status" value="1"/>
</dbReference>
<proteinExistence type="predicted"/>
<dbReference type="InterPro" id="IPR027417">
    <property type="entry name" value="P-loop_NTPase"/>
</dbReference>
<dbReference type="GO" id="GO:0005525">
    <property type="term" value="F:GTP binding"/>
    <property type="evidence" value="ECO:0007669"/>
    <property type="project" value="InterPro"/>
</dbReference>
<dbReference type="Pfam" id="PF01926">
    <property type="entry name" value="MMR_HSR1"/>
    <property type="match status" value="1"/>
</dbReference>
<dbReference type="AlphaFoldDB" id="A0A182JLH0"/>
<dbReference type="InterPro" id="IPR006073">
    <property type="entry name" value="GTP-bd"/>
</dbReference>
<dbReference type="InterPro" id="IPR052807">
    <property type="entry name" value="Mito_transl_resp_regulator"/>
</dbReference>
<accession>A0A182JLH0</accession>
<dbReference type="PANTHER" id="PTHR46406">
    <property type="entry name" value="NITRIC OXIDE-ASSOCIATED PROTEIN 1"/>
    <property type="match status" value="1"/>
</dbReference>
<name>A0A182JLH0_ANOAO</name>
<reference evidence="2" key="1">
    <citation type="submission" date="2022-08" db="UniProtKB">
        <authorList>
            <consortium name="EnsemblMetazoa"/>
        </authorList>
    </citation>
    <scope>IDENTIFICATION</scope>
    <source>
        <strain evidence="2">EBRO</strain>
    </source>
</reference>
<dbReference type="CDD" id="cd01855">
    <property type="entry name" value="YqeH"/>
    <property type="match status" value="1"/>
</dbReference>
<protein>
    <recommendedName>
        <fullName evidence="1">G domain-containing protein</fullName>
    </recommendedName>
</protein>